<dbReference type="InterPro" id="IPR004360">
    <property type="entry name" value="Glyas_Fos-R_dOase_dom"/>
</dbReference>
<dbReference type="Gene3D" id="3.10.180.10">
    <property type="entry name" value="2,3-Dihydroxybiphenyl 1,2-Dioxygenase, domain 1"/>
    <property type="match status" value="1"/>
</dbReference>
<dbReference type="AlphaFoldDB" id="A0A1H0K9A9"/>
<dbReference type="OrthoDB" id="956698at2"/>
<dbReference type="STRING" id="504798.SAMN05421871_102658"/>
<accession>A0A1H0K9A9</accession>
<name>A0A1H0K9A9_9PSEU</name>
<feature type="domain" description="VOC" evidence="1">
    <location>
        <begin position="1"/>
        <end position="113"/>
    </location>
</feature>
<dbReference type="InterPro" id="IPR029068">
    <property type="entry name" value="Glyas_Bleomycin-R_OHBP_Dase"/>
</dbReference>
<dbReference type="Proteomes" id="UP000199651">
    <property type="component" value="Unassembled WGS sequence"/>
</dbReference>
<organism evidence="2 3">
    <name type="scientific">Actinokineospora alba</name>
    <dbReference type="NCBI Taxonomy" id="504798"/>
    <lineage>
        <taxon>Bacteria</taxon>
        <taxon>Bacillati</taxon>
        <taxon>Actinomycetota</taxon>
        <taxon>Actinomycetes</taxon>
        <taxon>Pseudonocardiales</taxon>
        <taxon>Pseudonocardiaceae</taxon>
        <taxon>Actinokineospora</taxon>
    </lineage>
</organism>
<dbReference type="SUPFAM" id="SSF54593">
    <property type="entry name" value="Glyoxalase/Bleomycin resistance protein/Dihydroxybiphenyl dioxygenase"/>
    <property type="match status" value="1"/>
</dbReference>
<proteinExistence type="predicted"/>
<keyword evidence="3" id="KW-1185">Reference proteome</keyword>
<dbReference type="Pfam" id="PF00903">
    <property type="entry name" value="Glyoxalase"/>
    <property type="match status" value="1"/>
</dbReference>
<dbReference type="RefSeq" id="WP_091372339.1">
    <property type="nucleotide sequence ID" value="NZ_FNDV01000002.1"/>
</dbReference>
<evidence type="ECO:0000259" key="1">
    <source>
        <dbReference type="PROSITE" id="PS51819"/>
    </source>
</evidence>
<evidence type="ECO:0000313" key="2">
    <source>
        <dbReference type="EMBL" id="SDO52474.1"/>
    </source>
</evidence>
<dbReference type="PROSITE" id="PS51819">
    <property type="entry name" value="VOC"/>
    <property type="match status" value="1"/>
</dbReference>
<dbReference type="InterPro" id="IPR037523">
    <property type="entry name" value="VOC_core"/>
</dbReference>
<sequence length="126" mass="14175">MEFLTSRVIIHPRDPERSMAFYRDVLGLAIFREFPGGTVFFLGGGQLELSSKGSEPASPDLALWLQVRDLAGAVAELRERGAEFTREPRLEPWGLHEAWLADPDGVRIVLVQVPPDHPMRRDSRTP</sequence>
<evidence type="ECO:0000313" key="3">
    <source>
        <dbReference type="Proteomes" id="UP000199651"/>
    </source>
</evidence>
<gene>
    <name evidence="2" type="ORF">SAMN05192558_103391</name>
</gene>
<protein>
    <recommendedName>
        <fullName evidence="1">VOC domain-containing protein</fullName>
    </recommendedName>
</protein>
<dbReference type="EMBL" id="FNJB01000003">
    <property type="protein sequence ID" value="SDO52474.1"/>
    <property type="molecule type" value="Genomic_DNA"/>
</dbReference>
<reference evidence="3" key="1">
    <citation type="submission" date="2016-10" db="EMBL/GenBank/DDBJ databases">
        <authorList>
            <person name="Varghese N."/>
            <person name="Submissions S."/>
        </authorList>
    </citation>
    <scope>NUCLEOTIDE SEQUENCE [LARGE SCALE GENOMIC DNA]</scope>
    <source>
        <strain evidence="3">IBRC-M 10655</strain>
    </source>
</reference>